<protein>
    <recommendedName>
        <fullName evidence="9">F-box domain-containing protein</fullName>
    </recommendedName>
</protein>
<sequence>MDRAQLLLVGLPLFLLVSDLFSLFTPPPPKPPSAPHHHHHHQPKPSISPETLDIPLQKPTAVGGVGYGSTVDINFCASCSYRGTAVTMKKMLETQFPGIDVILANYPPPLPKRLLSKVVPVFQFGVIGIIMAGEQLFPMIGMTPPPWYYNLRTNRFGSIATTWLLGNVFQSFLQSSGAFEVYCNGELVFSKLKEGRFPGEIELKDLVSKRLATTRRPRHSNMVESTSNVHKKASIVYSDEDRITSLPSDLVVNIISRLTMKEAVRSSVLSSKWRLFWKQFHGCLDFDDSLLILKMQFKVVNNKSIEVERLKFVDWVNRSLESFESPTIEGLGIFFDVKSKSDIDSWIKFGVSRRAKTLELDLTKADLSTASSGKYLFPEHLICDSSFACLKSLRLTYVDVTEEALNSILTHCLSLEVLQVKDATALKRFRISDPSIKLKCLELLICYCLEDVEISGVNLVSFSFIGPKINIRYNNVPRLANISLGGEYSDNKIVGQRFEPILGFRLQLETLILNADMKPKKFPQNNIPEFTNLKHIELVISRQDYSLLPFTSLLKASPLLQKFTLKANFSFSWSEVEPLYANHLSELFILASKWWS</sequence>
<dbReference type="GO" id="GO:0045454">
    <property type="term" value="P:cell redox homeostasis"/>
    <property type="evidence" value="ECO:0007669"/>
    <property type="project" value="TreeGrafter"/>
</dbReference>
<dbReference type="InterPro" id="IPR036047">
    <property type="entry name" value="F-box-like_dom_sf"/>
</dbReference>
<proteinExistence type="predicted"/>
<dbReference type="InterPro" id="IPR011893">
    <property type="entry name" value="Selenoprotein_Rdx-typ"/>
</dbReference>
<feature type="chain" id="PRO_5012051428" description="F-box domain-containing protein" evidence="4">
    <location>
        <begin position="23"/>
        <end position="596"/>
    </location>
</feature>
<feature type="domain" description="At1g61320/AtMIF1 LRR" evidence="6">
    <location>
        <begin position="388"/>
        <end position="567"/>
    </location>
</feature>
<dbReference type="InterPro" id="IPR001810">
    <property type="entry name" value="F-box_dom"/>
</dbReference>
<dbReference type="STRING" id="93759.A0A1R3J6I5"/>
<accession>A0A1R3J6I5</accession>
<feature type="signal peptide" evidence="4">
    <location>
        <begin position="1"/>
        <end position="22"/>
    </location>
</feature>
<dbReference type="NCBIfam" id="TIGR02174">
    <property type="entry name" value="CXXU_selWTH"/>
    <property type="match status" value="1"/>
</dbReference>
<evidence type="ECO:0000256" key="3">
    <source>
        <dbReference type="SAM" id="MobiDB-lite"/>
    </source>
</evidence>
<feature type="domain" description="F-box" evidence="5">
    <location>
        <begin position="243"/>
        <end position="279"/>
    </location>
</feature>
<dbReference type="PANTHER" id="PTHR13544">
    <property type="entry name" value="SELENOPROTEIN T"/>
    <property type="match status" value="1"/>
</dbReference>
<dbReference type="GO" id="GO:0004791">
    <property type="term" value="F:thioredoxin-disulfide reductase (NADPH) activity"/>
    <property type="evidence" value="ECO:0007669"/>
    <property type="project" value="TreeGrafter"/>
</dbReference>
<reference evidence="8" key="1">
    <citation type="submission" date="2013-09" db="EMBL/GenBank/DDBJ databases">
        <title>Corchorus olitorius genome sequencing.</title>
        <authorList>
            <person name="Alam M."/>
            <person name="Haque M.S."/>
            <person name="Islam M.S."/>
            <person name="Emdad E.M."/>
            <person name="Islam M.M."/>
            <person name="Ahmed B."/>
            <person name="Halim A."/>
            <person name="Hossen Q.M.M."/>
            <person name="Hossain M.Z."/>
            <person name="Ahmed R."/>
            <person name="Khan M.M."/>
            <person name="Islam R."/>
            <person name="Rashid M.M."/>
            <person name="Khan S.A."/>
            <person name="Rahman M.S."/>
            <person name="Alam M."/>
            <person name="Yahiya A.S."/>
            <person name="Khan M.S."/>
            <person name="Azam M.S."/>
            <person name="Haque T."/>
            <person name="Lashkar M.Z.H."/>
            <person name="Akhand A.I."/>
            <person name="Morshed G."/>
            <person name="Roy S."/>
            <person name="Uddin K.S."/>
            <person name="Rabeya T."/>
            <person name="Hossain A.S."/>
            <person name="Chowdhury A."/>
            <person name="Snigdha A.R."/>
            <person name="Mortoza M.S."/>
            <person name="Matin S.A."/>
            <person name="Hoque S.M.E."/>
            <person name="Islam M.K."/>
            <person name="Roy D.K."/>
            <person name="Haider R."/>
            <person name="Moosa M.M."/>
            <person name="Elias S.M."/>
            <person name="Hasan A.M."/>
            <person name="Jahan S."/>
            <person name="Shafiuddin M."/>
            <person name="Mahmood N."/>
            <person name="Shommy N.S."/>
        </authorList>
    </citation>
    <scope>NUCLEOTIDE SEQUENCE [LARGE SCALE GENOMIC DNA]</scope>
    <source>
        <strain evidence="8">cv. O-4</strain>
    </source>
</reference>
<keyword evidence="8" id="KW-1185">Reference proteome</keyword>
<dbReference type="PANTHER" id="PTHR13544:SF12">
    <property type="entry name" value="SELT-LIKE PROTEIN"/>
    <property type="match status" value="1"/>
</dbReference>
<dbReference type="EMBL" id="AWUE01016554">
    <property type="protein sequence ID" value="OMO90424.1"/>
    <property type="molecule type" value="Genomic_DNA"/>
</dbReference>
<keyword evidence="1 4" id="KW-0732">Signal</keyword>
<dbReference type="Pfam" id="PF23622">
    <property type="entry name" value="LRR_At1g61320_AtMIF1"/>
    <property type="match status" value="1"/>
</dbReference>
<dbReference type="Proteomes" id="UP000187203">
    <property type="component" value="Unassembled WGS sequence"/>
</dbReference>
<dbReference type="Gene3D" id="3.40.30.10">
    <property type="entry name" value="Glutaredoxin"/>
    <property type="match status" value="1"/>
</dbReference>
<dbReference type="GO" id="GO:0005789">
    <property type="term" value="C:endoplasmic reticulum membrane"/>
    <property type="evidence" value="ECO:0007669"/>
    <property type="project" value="TreeGrafter"/>
</dbReference>
<dbReference type="OrthoDB" id="60822at2759"/>
<dbReference type="Gene3D" id="3.80.10.10">
    <property type="entry name" value="Ribonuclease Inhibitor"/>
    <property type="match status" value="1"/>
</dbReference>
<dbReference type="InterPro" id="IPR055357">
    <property type="entry name" value="LRR_At1g61320_AtMIF1"/>
</dbReference>
<dbReference type="InterPro" id="IPR019389">
    <property type="entry name" value="Selenoprotein_T"/>
</dbReference>
<evidence type="ECO:0000256" key="2">
    <source>
        <dbReference type="ARBA" id="ARBA00023284"/>
    </source>
</evidence>
<name>A0A1R3J6I5_9ROSI</name>
<dbReference type="InterPro" id="IPR032675">
    <property type="entry name" value="LRR_dom_sf"/>
</dbReference>
<evidence type="ECO:0000313" key="7">
    <source>
        <dbReference type="EMBL" id="OMO90424.1"/>
    </source>
</evidence>
<dbReference type="AlphaFoldDB" id="A0A1R3J6I5"/>
<evidence type="ECO:0000256" key="1">
    <source>
        <dbReference type="ARBA" id="ARBA00022729"/>
    </source>
</evidence>
<evidence type="ECO:0000313" key="8">
    <source>
        <dbReference type="Proteomes" id="UP000187203"/>
    </source>
</evidence>
<feature type="region of interest" description="Disordered" evidence="3">
    <location>
        <begin position="28"/>
        <end position="53"/>
    </location>
</feature>
<dbReference type="SUPFAM" id="SSF81383">
    <property type="entry name" value="F-box domain"/>
    <property type="match status" value="1"/>
</dbReference>
<dbReference type="Pfam" id="PF00646">
    <property type="entry name" value="F-box"/>
    <property type="match status" value="1"/>
</dbReference>
<dbReference type="SUPFAM" id="SSF52833">
    <property type="entry name" value="Thioredoxin-like"/>
    <property type="match status" value="1"/>
</dbReference>
<evidence type="ECO:0000256" key="4">
    <source>
        <dbReference type="SAM" id="SignalP"/>
    </source>
</evidence>
<evidence type="ECO:0000259" key="5">
    <source>
        <dbReference type="Pfam" id="PF00646"/>
    </source>
</evidence>
<evidence type="ECO:0000259" key="6">
    <source>
        <dbReference type="Pfam" id="PF23622"/>
    </source>
</evidence>
<keyword evidence="2" id="KW-0676">Redox-active center</keyword>
<dbReference type="InterPro" id="IPR036249">
    <property type="entry name" value="Thioredoxin-like_sf"/>
</dbReference>
<comment type="caution">
    <text evidence="7">The sequence shown here is derived from an EMBL/GenBank/DDBJ whole genome shotgun (WGS) entry which is preliminary data.</text>
</comment>
<gene>
    <name evidence="7" type="ORF">COLO4_19178</name>
</gene>
<evidence type="ECO:0008006" key="9">
    <source>
        <dbReference type="Google" id="ProtNLM"/>
    </source>
</evidence>
<organism evidence="7 8">
    <name type="scientific">Corchorus olitorius</name>
    <dbReference type="NCBI Taxonomy" id="93759"/>
    <lineage>
        <taxon>Eukaryota</taxon>
        <taxon>Viridiplantae</taxon>
        <taxon>Streptophyta</taxon>
        <taxon>Embryophyta</taxon>
        <taxon>Tracheophyta</taxon>
        <taxon>Spermatophyta</taxon>
        <taxon>Magnoliopsida</taxon>
        <taxon>eudicotyledons</taxon>
        <taxon>Gunneridae</taxon>
        <taxon>Pentapetalae</taxon>
        <taxon>rosids</taxon>
        <taxon>malvids</taxon>
        <taxon>Malvales</taxon>
        <taxon>Malvaceae</taxon>
        <taxon>Grewioideae</taxon>
        <taxon>Apeibeae</taxon>
        <taxon>Corchorus</taxon>
    </lineage>
</organism>
<dbReference type="Pfam" id="PF10262">
    <property type="entry name" value="Rdx"/>
    <property type="match status" value="1"/>
</dbReference>